<evidence type="ECO:0000313" key="6">
    <source>
        <dbReference type="RefSeq" id="XP_001352944.3"/>
    </source>
</evidence>
<dbReference type="InterPro" id="IPR033379">
    <property type="entry name" value="Acid_Pase_AS"/>
</dbReference>
<dbReference type="Proteomes" id="UP000001819">
    <property type="component" value="Chromosome X"/>
</dbReference>
<evidence type="ECO:0000256" key="4">
    <source>
        <dbReference type="SAM" id="SignalP"/>
    </source>
</evidence>
<evidence type="ECO:0000256" key="1">
    <source>
        <dbReference type="ARBA" id="ARBA00000032"/>
    </source>
</evidence>
<protein>
    <submittedName>
        <fullName evidence="6">Venom acid phosphatase Acph-1</fullName>
    </submittedName>
</protein>
<dbReference type="Gene3D" id="3.40.50.1240">
    <property type="entry name" value="Phosphoglycerate mutase-like"/>
    <property type="match status" value="1"/>
</dbReference>
<dbReference type="RefSeq" id="XP_001352944.3">
    <property type="nucleotide sequence ID" value="XM_001352908.4"/>
</dbReference>
<dbReference type="GO" id="GO:0003993">
    <property type="term" value="F:acid phosphatase activity"/>
    <property type="evidence" value="ECO:0007669"/>
    <property type="project" value="UniProtKB-EC"/>
</dbReference>
<keyword evidence="5" id="KW-1185">Reference proteome</keyword>
<evidence type="ECO:0000313" key="5">
    <source>
        <dbReference type="Proteomes" id="UP000001819"/>
    </source>
</evidence>
<dbReference type="InterPro" id="IPR000560">
    <property type="entry name" value="His_Pase_clade-2"/>
</dbReference>
<evidence type="ECO:0000256" key="3">
    <source>
        <dbReference type="SAM" id="MobiDB-lite"/>
    </source>
</evidence>
<dbReference type="InterPro" id="IPR029033">
    <property type="entry name" value="His_PPase_superfam"/>
</dbReference>
<dbReference type="KEGG" id="dpo:4812040"/>
<dbReference type="FunCoup" id="A0A6I8UBM5">
    <property type="interactions" value="4"/>
</dbReference>
<proteinExistence type="inferred from homology"/>
<dbReference type="SUPFAM" id="SSF53254">
    <property type="entry name" value="Phosphoglycerate mutase-like"/>
    <property type="match status" value="1"/>
</dbReference>
<keyword evidence="4" id="KW-0732">Signal</keyword>
<dbReference type="PANTHER" id="PTHR11567:SF205">
    <property type="entry name" value="GH28721P-RELATED"/>
    <property type="match status" value="1"/>
</dbReference>
<comment type="similarity">
    <text evidence="2">Belongs to the histidine acid phosphatase family.</text>
</comment>
<feature type="signal peptide" evidence="4">
    <location>
        <begin position="1"/>
        <end position="19"/>
    </location>
</feature>
<feature type="chain" id="PRO_5026106731" evidence="4">
    <location>
        <begin position="20"/>
        <end position="413"/>
    </location>
</feature>
<gene>
    <name evidence="6" type="primary">LOC4812040</name>
</gene>
<dbReference type="AlphaFoldDB" id="A0A6I8UBM5"/>
<organism evidence="5 6">
    <name type="scientific">Drosophila pseudoobscura pseudoobscura</name>
    <name type="common">Fruit fly</name>
    <dbReference type="NCBI Taxonomy" id="46245"/>
    <lineage>
        <taxon>Eukaryota</taxon>
        <taxon>Metazoa</taxon>
        <taxon>Ecdysozoa</taxon>
        <taxon>Arthropoda</taxon>
        <taxon>Hexapoda</taxon>
        <taxon>Insecta</taxon>
        <taxon>Pterygota</taxon>
        <taxon>Neoptera</taxon>
        <taxon>Endopterygota</taxon>
        <taxon>Diptera</taxon>
        <taxon>Brachycera</taxon>
        <taxon>Muscomorpha</taxon>
        <taxon>Ephydroidea</taxon>
        <taxon>Drosophilidae</taxon>
        <taxon>Drosophila</taxon>
        <taxon>Sophophora</taxon>
    </lineage>
</organism>
<dbReference type="InterPro" id="IPR050645">
    <property type="entry name" value="Histidine_acid_phosphatase"/>
</dbReference>
<name>A0A6I8UBM5_DROPS</name>
<reference evidence="6" key="1">
    <citation type="submission" date="2025-08" db="UniProtKB">
        <authorList>
            <consortium name="RefSeq"/>
        </authorList>
    </citation>
    <scope>IDENTIFICATION</scope>
    <source>
        <strain evidence="6">MV-25-SWS-2005</strain>
        <tissue evidence="6">Whole body</tissue>
    </source>
</reference>
<sequence length="413" mass="47280">MKLLGLLVFVGYWLMAVRGASVPPIVEVPVEVPEVVPHEENQKSRNTSSESSSSSSTLKLVHVLFRHGPRTPVNTYPKDPYINETYEPYGWGHLTNPAKVELYKIGKQLRGRYRDFLAPYYQPDMIRAQSSASPRTMMSLQMVLAGLFPPENTPMEWNLMLNWQPIPILVEPEETDVRLRMKVPCPRYDEAVLEVMNSPEVKEFHAQNSQMLQELTGLTGLNVTYAHDVTNVFITLLCEQTYGLELPEWTKEYFPDKMLPLAAQSYIYDAYTPELQKLKGGFFLDHIFEQMQAKISGKLEPSDRRMYIFCGHDWTITNVLSALGVWQPQMPRFSALIAFELRQRDDTGEYFVEVFFQNDPDQEPEQLQVPGCDKQCPIEKLLELMEPVLPDGSYEQLCLAKGSGDGAKISYHK</sequence>
<dbReference type="FunFam" id="3.40.50.1240:FF:000038">
    <property type="entry name" value="venom acid phosphatase Acph-1"/>
    <property type="match status" value="1"/>
</dbReference>
<dbReference type="PANTHER" id="PTHR11567">
    <property type="entry name" value="ACID PHOSPHATASE-RELATED"/>
    <property type="match status" value="1"/>
</dbReference>
<dbReference type="CDD" id="cd07061">
    <property type="entry name" value="HP_HAP_like"/>
    <property type="match status" value="1"/>
</dbReference>
<feature type="region of interest" description="Disordered" evidence="3">
    <location>
        <begin position="36"/>
        <end position="55"/>
    </location>
</feature>
<dbReference type="InParanoid" id="A0A6I8UBM5"/>
<dbReference type="Pfam" id="PF00328">
    <property type="entry name" value="His_Phos_2"/>
    <property type="match status" value="1"/>
</dbReference>
<comment type="catalytic activity">
    <reaction evidence="1">
        <text>a phosphate monoester + H2O = an alcohol + phosphate</text>
        <dbReference type="Rhea" id="RHEA:15017"/>
        <dbReference type="ChEBI" id="CHEBI:15377"/>
        <dbReference type="ChEBI" id="CHEBI:30879"/>
        <dbReference type="ChEBI" id="CHEBI:43474"/>
        <dbReference type="ChEBI" id="CHEBI:67140"/>
        <dbReference type="EC" id="3.1.3.2"/>
    </reaction>
</comment>
<accession>A0A6I8UBM5</accession>
<dbReference type="PROSITE" id="PS00616">
    <property type="entry name" value="HIS_ACID_PHOSPHAT_1"/>
    <property type="match status" value="1"/>
</dbReference>
<evidence type="ECO:0000256" key="2">
    <source>
        <dbReference type="ARBA" id="ARBA00005375"/>
    </source>
</evidence>